<sequence>MSGRRLPGAGETYEILALRDGHWQVAMVMAGEGARPGRAALAQFEARIRRLATAQLEIQGTRSVKVVRERLRPDGSLAVSEFLCLDDAGTGTKIIGLAPIRDGGPRCETPGDLLQRPACQFIGMLLRGLLDVLGASPLELLTDEGWARRLQAHEALLASAVRKVAALQATGDPNARAQTLERLLAEHQRNARAAAAWVPRLPDLDPGGLDMLLARIRALGTVDHEFLALRAVARHLDDGAAPITKIARLLDLLTPDLSPAATALVDRFLAGFLDAPSTVEALVGGEPDLGAALVVTAGLATGAAPGTGGALAARLAEPLAAGQLPDARGALWDRVAAGLLSHRPLAADGRAAWSALRRLEQELAPRAPECRRCRLAAALAARKLALDRAGGPQ</sequence>
<dbReference type="AlphaFoldDB" id="A0A8J2YZX7"/>
<name>A0A8J2YZX7_9PROT</name>
<reference evidence="1" key="1">
    <citation type="journal article" date="2014" name="Int. J. Syst. Evol. Microbiol.">
        <title>Complete genome sequence of Corynebacterium casei LMG S-19264T (=DSM 44701T), isolated from a smear-ripened cheese.</title>
        <authorList>
            <consortium name="US DOE Joint Genome Institute (JGI-PGF)"/>
            <person name="Walter F."/>
            <person name="Albersmeier A."/>
            <person name="Kalinowski J."/>
            <person name="Ruckert C."/>
        </authorList>
    </citation>
    <scope>NUCLEOTIDE SEQUENCE</scope>
    <source>
        <strain evidence="1">CGMCC 1.15725</strain>
    </source>
</reference>
<reference evidence="1" key="2">
    <citation type="submission" date="2020-09" db="EMBL/GenBank/DDBJ databases">
        <authorList>
            <person name="Sun Q."/>
            <person name="Zhou Y."/>
        </authorList>
    </citation>
    <scope>NUCLEOTIDE SEQUENCE</scope>
    <source>
        <strain evidence="1">CGMCC 1.15725</strain>
    </source>
</reference>
<dbReference type="RefSeq" id="WP_189051476.1">
    <property type="nucleotide sequence ID" value="NZ_BMJQ01000018.1"/>
</dbReference>
<keyword evidence="2" id="KW-1185">Reference proteome</keyword>
<comment type="caution">
    <text evidence="1">The sequence shown here is derived from an EMBL/GenBank/DDBJ whole genome shotgun (WGS) entry which is preliminary data.</text>
</comment>
<dbReference type="Proteomes" id="UP000646365">
    <property type="component" value="Unassembled WGS sequence"/>
</dbReference>
<proteinExistence type="predicted"/>
<evidence type="ECO:0000313" key="2">
    <source>
        <dbReference type="Proteomes" id="UP000646365"/>
    </source>
</evidence>
<protein>
    <submittedName>
        <fullName evidence="1">Uncharacterized protein</fullName>
    </submittedName>
</protein>
<gene>
    <name evidence="1" type="ORF">GCM10011611_56070</name>
</gene>
<accession>A0A8J2YZX7</accession>
<evidence type="ECO:0000313" key="1">
    <source>
        <dbReference type="EMBL" id="GGF42424.1"/>
    </source>
</evidence>
<dbReference type="EMBL" id="BMJQ01000018">
    <property type="protein sequence ID" value="GGF42424.1"/>
    <property type="molecule type" value="Genomic_DNA"/>
</dbReference>
<organism evidence="1 2">
    <name type="scientific">Aliidongia dinghuensis</name>
    <dbReference type="NCBI Taxonomy" id="1867774"/>
    <lineage>
        <taxon>Bacteria</taxon>
        <taxon>Pseudomonadati</taxon>
        <taxon>Pseudomonadota</taxon>
        <taxon>Alphaproteobacteria</taxon>
        <taxon>Rhodospirillales</taxon>
        <taxon>Dongiaceae</taxon>
        <taxon>Aliidongia</taxon>
    </lineage>
</organism>